<dbReference type="Pfam" id="PF05545">
    <property type="entry name" value="FixQ"/>
    <property type="match status" value="1"/>
</dbReference>
<evidence type="ECO:0000313" key="3">
    <source>
        <dbReference type="Proteomes" id="UP000275281"/>
    </source>
</evidence>
<dbReference type="Proteomes" id="UP000275281">
    <property type="component" value="Unassembled WGS sequence"/>
</dbReference>
<keyword evidence="1" id="KW-0472">Membrane</keyword>
<name>A0A3N5Y1F6_9ALTE</name>
<evidence type="ECO:0000313" key="2">
    <source>
        <dbReference type="EMBL" id="RPJ67677.1"/>
    </source>
</evidence>
<dbReference type="RefSeq" id="WP_124027580.1">
    <property type="nucleotide sequence ID" value="NZ_JBHRSN010000015.1"/>
</dbReference>
<dbReference type="EMBL" id="RPOK01000002">
    <property type="protein sequence ID" value="RPJ67677.1"/>
    <property type="molecule type" value="Genomic_DNA"/>
</dbReference>
<dbReference type="OrthoDB" id="6402501at2"/>
<protein>
    <submittedName>
        <fullName evidence="2">Cbb3-type cytochrome c oxidase subunit 3</fullName>
    </submittedName>
</protein>
<dbReference type="InterPro" id="IPR008621">
    <property type="entry name" value="Cbb3-typ_cyt_oxidase_comp"/>
</dbReference>
<proteinExistence type="predicted"/>
<comment type="caution">
    <text evidence="2">The sequence shown here is derived from an EMBL/GenBank/DDBJ whole genome shotgun (WGS) entry which is preliminary data.</text>
</comment>
<sequence length="57" mass="6468">MDQGIIGSIFTVVVFVAFIGVCWWAFSGRNKKRFDEAANLPFADEPTTNEQNEKRES</sequence>
<reference evidence="2 3" key="1">
    <citation type="submission" date="2018-11" db="EMBL/GenBank/DDBJ databases">
        <authorList>
            <person name="Ye M.-Q."/>
            <person name="Du Z.-J."/>
        </authorList>
    </citation>
    <scope>NUCLEOTIDE SEQUENCE [LARGE SCALE GENOMIC DNA]</scope>
    <source>
        <strain evidence="2 3">U0105</strain>
    </source>
</reference>
<dbReference type="CDD" id="cd01324">
    <property type="entry name" value="cbb3_Oxidase_CcoQ"/>
    <property type="match status" value="1"/>
</dbReference>
<evidence type="ECO:0000256" key="1">
    <source>
        <dbReference type="SAM" id="Phobius"/>
    </source>
</evidence>
<keyword evidence="1" id="KW-1133">Transmembrane helix</keyword>
<keyword evidence="1" id="KW-0812">Transmembrane</keyword>
<organism evidence="2 3">
    <name type="scientific">Alteromonas sediminis</name>
    <dbReference type="NCBI Taxonomy" id="2259342"/>
    <lineage>
        <taxon>Bacteria</taxon>
        <taxon>Pseudomonadati</taxon>
        <taxon>Pseudomonadota</taxon>
        <taxon>Gammaproteobacteria</taxon>
        <taxon>Alteromonadales</taxon>
        <taxon>Alteromonadaceae</taxon>
        <taxon>Alteromonas/Salinimonas group</taxon>
        <taxon>Alteromonas</taxon>
    </lineage>
</organism>
<accession>A0A3N5Y1F6</accession>
<keyword evidence="3" id="KW-1185">Reference proteome</keyword>
<feature type="transmembrane region" description="Helical" evidence="1">
    <location>
        <begin position="6"/>
        <end position="26"/>
    </location>
</feature>
<dbReference type="AlphaFoldDB" id="A0A3N5Y1F6"/>
<gene>
    <name evidence="2" type="ORF">DRW07_07710</name>
</gene>